<accession>A0A1Y2JW55</accession>
<dbReference type="Gene3D" id="3.90.180.10">
    <property type="entry name" value="Medium-chain alcohol dehydrogenases, catalytic domain"/>
    <property type="match status" value="1"/>
</dbReference>
<name>A0A1Y2JW55_BRAJP</name>
<dbReference type="Pfam" id="PF13602">
    <property type="entry name" value="ADH_zinc_N_2"/>
    <property type="match status" value="1"/>
</dbReference>
<dbReference type="InterPro" id="IPR013154">
    <property type="entry name" value="ADH-like_N"/>
</dbReference>
<dbReference type="EMBL" id="NAFL01000213">
    <property type="protein sequence ID" value="OSJ35702.1"/>
    <property type="molecule type" value="Genomic_DNA"/>
</dbReference>
<organism evidence="2 3">
    <name type="scientific">Bradyrhizobium japonicum</name>
    <dbReference type="NCBI Taxonomy" id="375"/>
    <lineage>
        <taxon>Bacteria</taxon>
        <taxon>Pseudomonadati</taxon>
        <taxon>Pseudomonadota</taxon>
        <taxon>Alphaproteobacteria</taxon>
        <taxon>Hyphomicrobiales</taxon>
        <taxon>Nitrobacteraceae</taxon>
        <taxon>Bradyrhizobium</taxon>
    </lineage>
</organism>
<dbReference type="AlphaFoldDB" id="A0A1Y2JW55"/>
<evidence type="ECO:0000313" key="2">
    <source>
        <dbReference type="EMBL" id="OSJ35702.1"/>
    </source>
</evidence>
<dbReference type="InterPro" id="IPR011032">
    <property type="entry name" value="GroES-like_sf"/>
</dbReference>
<dbReference type="SMART" id="SM00829">
    <property type="entry name" value="PKS_ER"/>
    <property type="match status" value="1"/>
</dbReference>
<gene>
    <name evidence="2" type="ORF">BSZ19_07465</name>
</gene>
<dbReference type="InterPro" id="IPR050700">
    <property type="entry name" value="YIM1/Zinc_Alcohol_DH_Fams"/>
</dbReference>
<comment type="caution">
    <text evidence="2">The sequence shown here is derived from an EMBL/GenBank/DDBJ whole genome shotgun (WGS) entry which is preliminary data.</text>
</comment>
<reference evidence="2 3" key="1">
    <citation type="submission" date="2017-03" db="EMBL/GenBank/DDBJ databases">
        <title>Whole genome sequences of fourteen strains of Bradyrhizobium canariense and one strain of Bradyrhizobium japonicum isolated from Lupinus (Papilionoideae: Genisteae) species in Algeria.</title>
        <authorList>
            <person name="Crovadore J."/>
            <person name="Chekireb D."/>
            <person name="Brachmann A."/>
            <person name="Chablais R."/>
            <person name="Cochard B."/>
            <person name="Lefort F."/>
        </authorList>
    </citation>
    <scope>NUCLEOTIDE SEQUENCE [LARGE SCALE GENOMIC DNA]</scope>
    <source>
        <strain evidence="2 3">UBMA197</strain>
    </source>
</reference>
<dbReference type="SUPFAM" id="SSF50129">
    <property type="entry name" value="GroES-like"/>
    <property type="match status" value="1"/>
</dbReference>
<proteinExistence type="predicted"/>
<dbReference type="InterPro" id="IPR036291">
    <property type="entry name" value="NAD(P)-bd_dom_sf"/>
</dbReference>
<evidence type="ECO:0000313" key="3">
    <source>
        <dbReference type="Proteomes" id="UP000193335"/>
    </source>
</evidence>
<dbReference type="Pfam" id="PF08240">
    <property type="entry name" value="ADH_N"/>
    <property type="match status" value="1"/>
</dbReference>
<evidence type="ECO:0000259" key="1">
    <source>
        <dbReference type="SMART" id="SM00829"/>
    </source>
</evidence>
<protein>
    <submittedName>
        <fullName evidence="2">Oxidoreductase</fullName>
    </submittedName>
</protein>
<sequence>MTRIRKIRFHRFGDNEVPQLDEIEQSGPDARQILVTVRAASVNSVDFKIRSGKYPSVKDDRLPYTPGRDVSGIVLQCGAEVDCVRVGDEVIGMVPIWGGGYAEQVILDERAIAIKPAGFDHIHAAAIPLARQTAHQGLFRHGQLRSGEAVLIHGGSSGVGHFAVQFAKASGARVLTTVSTEHVAFARSLGADVVIDYKTQRFEDAASGVDLVFDLIDGETRERSWAVLKQGGRAISTLTEPSQDRARAADLKAMRYTVEPDGDELSEISALIAAGKVRPHVEKSFPLEQAMAALASVERGHSAGRVVLAVS</sequence>
<dbReference type="SUPFAM" id="SSF51735">
    <property type="entry name" value="NAD(P)-binding Rossmann-fold domains"/>
    <property type="match status" value="1"/>
</dbReference>
<dbReference type="Gene3D" id="3.40.50.720">
    <property type="entry name" value="NAD(P)-binding Rossmann-like Domain"/>
    <property type="match status" value="1"/>
</dbReference>
<dbReference type="PANTHER" id="PTHR11695:SF294">
    <property type="entry name" value="RETICULON-4-INTERACTING PROTEIN 1, MITOCHONDRIAL"/>
    <property type="match status" value="1"/>
</dbReference>
<dbReference type="PANTHER" id="PTHR11695">
    <property type="entry name" value="ALCOHOL DEHYDROGENASE RELATED"/>
    <property type="match status" value="1"/>
</dbReference>
<dbReference type="GO" id="GO:0016491">
    <property type="term" value="F:oxidoreductase activity"/>
    <property type="evidence" value="ECO:0007669"/>
    <property type="project" value="InterPro"/>
</dbReference>
<dbReference type="Proteomes" id="UP000193335">
    <property type="component" value="Unassembled WGS sequence"/>
</dbReference>
<feature type="domain" description="Enoyl reductase (ER)" evidence="1">
    <location>
        <begin position="13"/>
        <end position="308"/>
    </location>
</feature>
<dbReference type="CDD" id="cd05289">
    <property type="entry name" value="MDR_like_2"/>
    <property type="match status" value="1"/>
</dbReference>
<dbReference type="InterPro" id="IPR020843">
    <property type="entry name" value="ER"/>
</dbReference>